<name>A0A438CIN5_VITVI</name>
<reference evidence="1 2" key="1">
    <citation type="journal article" date="2018" name="PLoS Genet.">
        <title>Population sequencing reveals clonal diversity and ancestral inbreeding in the grapevine cultivar Chardonnay.</title>
        <authorList>
            <person name="Roach M.J."/>
            <person name="Johnson D.L."/>
            <person name="Bohlmann J."/>
            <person name="van Vuuren H.J."/>
            <person name="Jones S.J."/>
            <person name="Pretorius I.S."/>
            <person name="Schmidt S.A."/>
            <person name="Borneman A.R."/>
        </authorList>
    </citation>
    <scope>NUCLEOTIDE SEQUENCE [LARGE SCALE GENOMIC DNA]</scope>
    <source>
        <strain evidence="2">cv. Chardonnay</strain>
        <tissue evidence="1">Leaf</tissue>
    </source>
</reference>
<accession>A0A438CIN5</accession>
<evidence type="ECO:0000313" key="1">
    <source>
        <dbReference type="EMBL" id="RVW23066.1"/>
    </source>
</evidence>
<sequence>MTDAQRRNHLSKVSVNGNLLIEEVDINEGCLGLSNIAPTEVRDWKPSISGMQFEMLGSNDPRKLEAPISEKESNLCRDKPRSNGFTIAFREMSWDFIKTGMMGFFREFFDNSSFERILNATFLILIP</sequence>
<evidence type="ECO:0000313" key="2">
    <source>
        <dbReference type="Proteomes" id="UP000288805"/>
    </source>
</evidence>
<dbReference type="Proteomes" id="UP000288805">
    <property type="component" value="Unassembled WGS sequence"/>
</dbReference>
<gene>
    <name evidence="1" type="ORF">CK203_102455</name>
</gene>
<organism evidence="1 2">
    <name type="scientific">Vitis vinifera</name>
    <name type="common">Grape</name>
    <dbReference type="NCBI Taxonomy" id="29760"/>
    <lineage>
        <taxon>Eukaryota</taxon>
        <taxon>Viridiplantae</taxon>
        <taxon>Streptophyta</taxon>
        <taxon>Embryophyta</taxon>
        <taxon>Tracheophyta</taxon>
        <taxon>Spermatophyta</taxon>
        <taxon>Magnoliopsida</taxon>
        <taxon>eudicotyledons</taxon>
        <taxon>Gunneridae</taxon>
        <taxon>Pentapetalae</taxon>
        <taxon>rosids</taxon>
        <taxon>Vitales</taxon>
        <taxon>Vitaceae</taxon>
        <taxon>Viteae</taxon>
        <taxon>Vitis</taxon>
    </lineage>
</organism>
<proteinExistence type="predicted"/>
<dbReference type="EMBL" id="QGNW01002208">
    <property type="protein sequence ID" value="RVW23066.1"/>
    <property type="molecule type" value="Genomic_DNA"/>
</dbReference>
<protein>
    <submittedName>
        <fullName evidence="1">Uncharacterized protein</fullName>
    </submittedName>
</protein>
<dbReference type="AlphaFoldDB" id="A0A438CIN5"/>
<comment type="caution">
    <text evidence="1">The sequence shown here is derived from an EMBL/GenBank/DDBJ whole genome shotgun (WGS) entry which is preliminary data.</text>
</comment>